<sequence length="435" mass="47532">MSLSLAKQSGHAAILFAICIPVLFGVFMLGSDGARALQTKARLEEAAEAAVLAVSAEDSENHSLAQSYIDHYLYDMDTLLDVEVNKLSCDQIADCTQQAEQGGARYFEYRVAGRTQHQSWFPGQGVIVGFGDTFDVTGSSKARKFQSKIVDITFVVDFSASMNDDWSGGKKSKIEDLKDTLELVTDELGKFNAVTPGIKHRVSLTGYNRRTVNANTAGKLVFRDQRIVTKMGEYDKDDVVNFNKTIEQQFKVKGAAKRIPNGDGDAVFTDIFYTEDFDGFMKKVRTFKASGGTASLQGIIRAGQIVTSLAKNPNQLIIILSDGEDWNHYAGQTNKLVNKGMCTNIKNMINGGKVSADNLNDDVAVVDGVSPGKFTSWGEAMNARMSVIGFDYDLHANTGLLNCVGKDNVFKAENKQDILNKILALITEEVGHLAQ</sequence>
<dbReference type="OrthoDB" id="5670502at2"/>
<keyword evidence="1" id="KW-1133">Transmembrane helix</keyword>
<evidence type="ECO:0000313" key="5">
    <source>
        <dbReference type="Proteomes" id="UP000049077"/>
    </source>
</evidence>
<protein>
    <recommendedName>
        <fullName evidence="2">VWFA domain-containing protein</fullName>
    </recommendedName>
</protein>
<feature type="domain" description="VWFA" evidence="2">
    <location>
        <begin position="151"/>
        <end position="430"/>
    </location>
</feature>
<comment type="caution">
    <text evidence="3">The sequence shown here is derived from an EMBL/GenBank/DDBJ whole genome shotgun (WGS) entry which is preliminary data.</text>
</comment>
<accession>A0A4R2FU83</accession>
<evidence type="ECO:0000256" key="1">
    <source>
        <dbReference type="SAM" id="Phobius"/>
    </source>
</evidence>
<dbReference type="Pfam" id="PF13400">
    <property type="entry name" value="Tad"/>
    <property type="match status" value="1"/>
</dbReference>
<reference evidence="6" key="2">
    <citation type="submission" date="2014-06" db="EMBL/GenBank/DDBJ databases">
        <authorList>
            <person name="Le Roux Frederique"/>
        </authorList>
    </citation>
    <scope>NUCLEOTIDE SEQUENCE [LARGE SCALE GENOMIC DNA]</scope>
    <source>
        <strain evidence="6">J5-5</strain>
    </source>
</reference>
<dbReference type="EMBL" id="CCJX01000106">
    <property type="protein sequence ID" value="CDT39376.1"/>
    <property type="molecule type" value="Genomic_DNA"/>
</dbReference>
<dbReference type="Gene3D" id="3.40.50.410">
    <property type="entry name" value="von Willebrand factor, type A domain"/>
    <property type="match status" value="1"/>
</dbReference>
<dbReference type="PROSITE" id="PS50234">
    <property type="entry name" value="VWFA"/>
    <property type="match status" value="1"/>
</dbReference>
<dbReference type="RefSeq" id="WP_048657797.1">
    <property type="nucleotide sequence ID" value="NZ_AP025476.1"/>
</dbReference>
<evidence type="ECO:0000313" key="3">
    <source>
        <dbReference type="EMBL" id="CDT14134.1"/>
    </source>
</evidence>
<dbReference type="SUPFAM" id="SSF53300">
    <property type="entry name" value="vWA-like"/>
    <property type="match status" value="1"/>
</dbReference>
<reference evidence="3 5" key="1">
    <citation type="submission" date="2014-06" db="EMBL/GenBank/DDBJ databases">
        <authorList>
            <person name="Le Roux F."/>
        </authorList>
    </citation>
    <scope>NUCLEOTIDE SEQUENCE</scope>
    <source>
        <strain evidence="4 5">J5-4</strain>
        <strain evidence="3">J5-5</strain>
    </source>
</reference>
<keyword evidence="1" id="KW-0812">Transmembrane</keyword>
<dbReference type="Proteomes" id="UP000049077">
    <property type="component" value="Unassembled WGS sequence"/>
</dbReference>
<name>A0A4R2FU83_9VIBR</name>
<dbReference type="InterPro" id="IPR036465">
    <property type="entry name" value="vWFA_dom_sf"/>
</dbReference>
<organism evidence="3 6">
    <name type="scientific">Vibrio crassostreae</name>
    <dbReference type="NCBI Taxonomy" id="246167"/>
    <lineage>
        <taxon>Bacteria</taxon>
        <taxon>Pseudomonadati</taxon>
        <taxon>Pseudomonadota</taxon>
        <taxon>Gammaproteobacteria</taxon>
        <taxon>Vibrionales</taxon>
        <taxon>Vibrionaceae</taxon>
        <taxon>Vibrio</taxon>
    </lineage>
</organism>
<evidence type="ECO:0000313" key="4">
    <source>
        <dbReference type="EMBL" id="CDT39376.1"/>
    </source>
</evidence>
<evidence type="ECO:0000313" key="6">
    <source>
        <dbReference type="Proteomes" id="UP000049495"/>
    </source>
</evidence>
<gene>
    <name evidence="4" type="ORF">VCR4J5_230018</name>
    <name evidence="3" type="ORF">VCR5J5_1510017</name>
</gene>
<keyword evidence="1" id="KW-0472">Membrane</keyword>
<dbReference type="GeneID" id="93898509"/>
<feature type="transmembrane region" description="Helical" evidence="1">
    <location>
        <begin position="12"/>
        <end position="30"/>
    </location>
</feature>
<dbReference type="AlphaFoldDB" id="A0A4R2FU83"/>
<dbReference type="InterPro" id="IPR002035">
    <property type="entry name" value="VWF_A"/>
</dbReference>
<dbReference type="EMBL" id="CCJV01000059">
    <property type="protein sequence ID" value="CDT14134.1"/>
    <property type="molecule type" value="Genomic_DNA"/>
</dbReference>
<evidence type="ECO:0000259" key="2">
    <source>
        <dbReference type="PROSITE" id="PS50234"/>
    </source>
</evidence>
<keyword evidence="5" id="KW-1185">Reference proteome</keyword>
<dbReference type="InterPro" id="IPR028087">
    <property type="entry name" value="Tad_N"/>
</dbReference>
<proteinExistence type="predicted"/>
<dbReference type="Proteomes" id="UP000049495">
    <property type="component" value="Unassembled WGS sequence"/>
</dbReference>